<dbReference type="Pfam" id="PF08547">
    <property type="entry name" value="CIA30"/>
    <property type="match status" value="1"/>
</dbReference>
<feature type="domain" description="NADH:ubiquinone oxidoreductase intermediate-associated protein 30" evidence="2">
    <location>
        <begin position="170"/>
        <end position="313"/>
    </location>
</feature>
<evidence type="ECO:0000256" key="1">
    <source>
        <dbReference type="SAM" id="SignalP"/>
    </source>
</evidence>
<dbReference type="AlphaFoldDB" id="A0AAD2CI57"/>
<evidence type="ECO:0000313" key="4">
    <source>
        <dbReference type="Proteomes" id="UP001295423"/>
    </source>
</evidence>
<proteinExistence type="predicted"/>
<keyword evidence="1" id="KW-0732">Signal</keyword>
<accession>A0AAD2CI57</accession>
<dbReference type="InterPro" id="IPR008979">
    <property type="entry name" value="Galactose-bd-like_sf"/>
</dbReference>
<gene>
    <name evidence="3" type="ORF">CYCCA115_LOCUS3361</name>
</gene>
<evidence type="ECO:0000259" key="2">
    <source>
        <dbReference type="Pfam" id="PF08547"/>
    </source>
</evidence>
<feature type="signal peptide" evidence="1">
    <location>
        <begin position="1"/>
        <end position="17"/>
    </location>
</feature>
<protein>
    <recommendedName>
        <fullName evidence="2">NADH:ubiquinone oxidoreductase intermediate-associated protein 30 domain-containing protein</fullName>
    </recommendedName>
</protein>
<name>A0AAD2CI57_9STRA</name>
<dbReference type="InterPro" id="IPR013857">
    <property type="entry name" value="NADH-UbQ_OxRdtase-assoc_prot30"/>
</dbReference>
<dbReference type="EMBL" id="CAKOGP040000280">
    <property type="protein sequence ID" value="CAJ1933561.1"/>
    <property type="molecule type" value="Genomic_DNA"/>
</dbReference>
<keyword evidence="4" id="KW-1185">Reference proteome</keyword>
<dbReference type="SUPFAM" id="SSF49785">
    <property type="entry name" value="Galactose-binding domain-like"/>
    <property type="match status" value="1"/>
</dbReference>
<reference evidence="3" key="1">
    <citation type="submission" date="2023-08" db="EMBL/GenBank/DDBJ databases">
        <authorList>
            <person name="Audoor S."/>
            <person name="Bilcke G."/>
        </authorList>
    </citation>
    <scope>NUCLEOTIDE SEQUENCE</scope>
</reference>
<comment type="caution">
    <text evidence="3">The sequence shown here is derived from an EMBL/GenBank/DDBJ whole genome shotgun (WGS) entry which is preliminary data.</text>
</comment>
<sequence length="322" mass="35661">MKLSLVFLFVIVDIVKKGNLLPAAYGFLTTHSRHRVRGLMSYPKNAESNGVERDEVVEKLNQAKEIVAQAISIGAPAYNVGDIARCAQVYEQASNQLAPFLPNDLQSKLLKEVSGIDGMDDDSRAWALRGLFDSISGYQLPFSPMIIGDDSNIVFQPFDATILPAEPRPVMDSVMGGISEGSWVPELKTFRGTTSLANNGGFSSLRWRFQTPQNWSHAKGIYFQSLQHSSPTEHTFRLILKDATCEQIRLSNFKAVFANPNESKEPLLIPFSAFDQMEQMGNPLVGSPGFRPSVVTEIGIMAIKPTVVGSFELHFEEWGLYN</sequence>
<feature type="chain" id="PRO_5042116959" description="NADH:ubiquinone oxidoreductase intermediate-associated protein 30 domain-containing protein" evidence="1">
    <location>
        <begin position="18"/>
        <end position="322"/>
    </location>
</feature>
<evidence type="ECO:0000313" key="3">
    <source>
        <dbReference type="EMBL" id="CAJ1933561.1"/>
    </source>
</evidence>
<dbReference type="Proteomes" id="UP001295423">
    <property type="component" value="Unassembled WGS sequence"/>
</dbReference>
<organism evidence="3 4">
    <name type="scientific">Cylindrotheca closterium</name>
    <dbReference type="NCBI Taxonomy" id="2856"/>
    <lineage>
        <taxon>Eukaryota</taxon>
        <taxon>Sar</taxon>
        <taxon>Stramenopiles</taxon>
        <taxon>Ochrophyta</taxon>
        <taxon>Bacillariophyta</taxon>
        <taxon>Bacillariophyceae</taxon>
        <taxon>Bacillariophycidae</taxon>
        <taxon>Bacillariales</taxon>
        <taxon>Bacillariaceae</taxon>
        <taxon>Cylindrotheca</taxon>
    </lineage>
</organism>